<dbReference type="FunCoup" id="A8XX76">
    <property type="interactions" value="265"/>
</dbReference>
<protein>
    <submittedName>
        <fullName evidence="3">Protein CBG20201</fullName>
    </submittedName>
</protein>
<dbReference type="PANTHER" id="PTHR22899:SF0">
    <property type="entry name" value="F-BOX ASSOCIATED DOMAIN-CONTAINING PROTEIN-RELATED"/>
    <property type="match status" value="1"/>
</dbReference>
<sequence length="333" mass="38390">MSNQVQTRRSRLANDLSLNVLKTMDLFEIIAHSFVSKKALSMVQSLRLPIRSVQIKLDEDTEIALNFENRCIVFELTIRKQMASLNALPVKVKTWKDTTMDTLNDDDTRNQAVTMSNYGMTLGEWIQHLCSISENEIPLEVQFWTEDMQLDIQSLRNTFPKLRQVCVIFSLDGTNENEIIYAENLMRAFLSDTQNVHLYFVPPHFSLQSIGMANLKELKINSRSNLNYDFLFTLNVDNCEICSKSDQMPPLRDLNRFFKLWIKGSNPRLKELLIDCDTEIVPDWNVLLKGLRAEEVEAEGSKKYIIINCRGIRAQIEVKHTETSASVTFIVSK</sequence>
<dbReference type="CTD" id="8584558"/>
<evidence type="ECO:0000313" key="5">
    <source>
        <dbReference type="WormBase" id="CBG20201"/>
    </source>
</evidence>
<dbReference type="OMA" id="MNGRTIE"/>
<dbReference type="KEGG" id="cbr:CBG_20201"/>
<organism evidence="3 4">
    <name type="scientific">Caenorhabditis briggsae</name>
    <dbReference type="NCBI Taxonomy" id="6238"/>
    <lineage>
        <taxon>Eukaryota</taxon>
        <taxon>Metazoa</taxon>
        <taxon>Ecdysozoa</taxon>
        <taxon>Nematoda</taxon>
        <taxon>Chromadorea</taxon>
        <taxon>Rhabditida</taxon>
        <taxon>Rhabditina</taxon>
        <taxon>Rhabditomorpha</taxon>
        <taxon>Rhabditoidea</taxon>
        <taxon>Rhabditidae</taxon>
        <taxon>Peloderinae</taxon>
        <taxon>Caenorhabditis</taxon>
    </lineage>
</organism>
<evidence type="ECO:0000259" key="2">
    <source>
        <dbReference type="Pfam" id="PF07735"/>
    </source>
</evidence>
<dbReference type="PANTHER" id="PTHR22899">
    <property type="entry name" value="CYCLIN-RELATED F-BOX FAMILY"/>
    <property type="match status" value="1"/>
</dbReference>
<evidence type="ECO:0000313" key="3">
    <source>
        <dbReference type="EMBL" id="CAP37245.1"/>
    </source>
</evidence>
<feature type="domain" description="Sdz-33 F-box" evidence="2">
    <location>
        <begin position="207"/>
        <end position="272"/>
    </location>
</feature>
<dbReference type="RefSeq" id="XP_002642564.1">
    <property type="nucleotide sequence ID" value="XM_002642518.1"/>
</dbReference>
<dbReference type="Proteomes" id="UP000008549">
    <property type="component" value="Unassembled WGS sequence"/>
</dbReference>
<dbReference type="AlphaFoldDB" id="A8XX76"/>
<reference evidence="3 4" key="1">
    <citation type="journal article" date="2003" name="PLoS Biol.">
        <title>The genome sequence of Caenorhabditis briggsae: a platform for comparative genomics.</title>
        <authorList>
            <person name="Stein L.D."/>
            <person name="Bao Z."/>
            <person name="Blasiar D."/>
            <person name="Blumenthal T."/>
            <person name="Brent M.R."/>
            <person name="Chen N."/>
            <person name="Chinwalla A."/>
            <person name="Clarke L."/>
            <person name="Clee C."/>
            <person name="Coghlan A."/>
            <person name="Coulson A."/>
            <person name="D'Eustachio P."/>
            <person name="Fitch D.H."/>
            <person name="Fulton L.A."/>
            <person name="Fulton R.E."/>
            <person name="Griffiths-Jones S."/>
            <person name="Harris T.W."/>
            <person name="Hillier L.W."/>
            <person name="Kamath R."/>
            <person name="Kuwabara P.E."/>
            <person name="Mardis E.R."/>
            <person name="Marra M.A."/>
            <person name="Miner T.L."/>
            <person name="Minx P."/>
            <person name="Mullikin J.C."/>
            <person name="Plumb R.W."/>
            <person name="Rogers J."/>
            <person name="Schein J.E."/>
            <person name="Sohrmann M."/>
            <person name="Spieth J."/>
            <person name="Stajich J.E."/>
            <person name="Wei C."/>
            <person name="Willey D."/>
            <person name="Wilson R.K."/>
            <person name="Durbin R."/>
            <person name="Waterston R.H."/>
        </authorList>
    </citation>
    <scope>NUCLEOTIDE SEQUENCE [LARGE SCALE GENOMIC DNA]</scope>
    <source>
        <strain evidence="3 4">AF16</strain>
    </source>
</reference>
<evidence type="ECO:0000313" key="4">
    <source>
        <dbReference type="Proteomes" id="UP000008549"/>
    </source>
</evidence>
<dbReference type="InterPro" id="IPR001810">
    <property type="entry name" value="F-box_dom"/>
</dbReference>
<accession>A8XX76</accession>
<dbReference type="GeneID" id="8584558"/>
<gene>
    <name evidence="3 5" type="ORF">CBG20201</name>
    <name evidence="3" type="ORF">CBG_20201</name>
</gene>
<dbReference type="EMBL" id="HE601013">
    <property type="protein sequence ID" value="CAP37245.1"/>
    <property type="molecule type" value="Genomic_DNA"/>
</dbReference>
<dbReference type="WormBase" id="CBG20201">
    <property type="protein sequence ID" value="CBP11440"/>
    <property type="gene ID" value="WBGene00039242"/>
</dbReference>
<proteinExistence type="predicted"/>
<dbReference type="eggNOG" id="ENOG502TKE2">
    <property type="taxonomic scope" value="Eukaryota"/>
</dbReference>
<keyword evidence="4" id="KW-1185">Reference proteome</keyword>
<dbReference type="Pfam" id="PF00646">
    <property type="entry name" value="F-box"/>
    <property type="match status" value="1"/>
</dbReference>
<dbReference type="Pfam" id="PF07735">
    <property type="entry name" value="FBA_2"/>
    <property type="match status" value="1"/>
</dbReference>
<name>A8XX76_CAEBR</name>
<dbReference type="InParanoid" id="A8XX76"/>
<reference evidence="3 4" key="2">
    <citation type="journal article" date="2011" name="PLoS Genet.">
        <title>Caenorhabditis briggsae recombinant inbred line genotypes reveal inter-strain incompatibility and the evolution of recombination.</title>
        <authorList>
            <person name="Ross J.A."/>
            <person name="Koboldt D.C."/>
            <person name="Staisch J.E."/>
            <person name="Chamberlin H.M."/>
            <person name="Gupta B.P."/>
            <person name="Miller R.D."/>
            <person name="Baird S.E."/>
            <person name="Haag E.S."/>
        </authorList>
    </citation>
    <scope>NUCLEOTIDE SEQUENCE [LARGE SCALE GENOMIC DNA]</scope>
    <source>
        <strain evidence="3 4">AF16</strain>
    </source>
</reference>
<dbReference type="InterPro" id="IPR012885">
    <property type="entry name" value="F-box_Sdz-33"/>
</dbReference>
<dbReference type="InterPro" id="IPR053222">
    <property type="entry name" value="Zygotic_Embryogenesis-Asso"/>
</dbReference>
<dbReference type="HOGENOM" id="CLU_061254_0_0_1"/>
<feature type="domain" description="F-box" evidence="1">
    <location>
        <begin position="10"/>
        <end position="49"/>
    </location>
</feature>
<evidence type="ECO:0000259" key="1">
    <source>
        <dbReference type="Pfam" id="PF00646"/>
    </source>
</evidence>